<reference evidence="2 3" key="1">
    <citation type="journal article" date="2019" name="Commun. Biol.">
        <title>The bagworm genome reveals a unique fibroin gene that provides high tensile strength.</title>
        <authorList>
            <person name="Kono N."/>
            <person name="Nakamura H."/>
            <person name="Ohtoshi R."/>
            <person name="Tomita M."/>
            <person name="Numata K."/>
            <person name="Arakawa K."/>
        </authorList>
    </citation>
    <scope>NUCLEOTIDE SEQUENCE [LARGE SCALE GENOMIC DNA]</scope>
</reference>
<gene>
    <name evidence="2" type="primary">pol</name>
    <name evidence="2" type="ORF">EVAR_93269_1</name>
</gene>
<keyword evidence="2" id="KW-0808">Transferase</keyword>
<dbReference type="STRING" id="151549.A0A4C1TXR4"/>
<evidence type="ECO:0000313" key="3">
    <source>
        <dbReference type="Proteomes" id="UP000299102"/>
    </source>
</evidence>
<dbReference type="GO" id="GO:0003964">
    <property type="term" value="F:RNA-directed DNA polymerase activity"/>
    <property type="evidence" value="ECO:0007669"/>
    <property type="project" value="UniProtKB-KW"/>
</dbReference>
<comment type="caution">
    <text evidence="2">The sequence shown here is derived from an EMBL/GenBank/DDBJ whole genome shotgun (WGS) entry which is preliminary data.</text>
</comment>
<organism evidence="2 3">
    <name type="scientific">Eumeta variegata</name>
    <name type="common">Bagworm moth</name>
    <name type="synonym">Eumeta japonica</name>
    <dbReference type="NCBI Taxonomy" id="151549"/>
    <lineage>
        <taxon>Eukaryota</taxon>
        <taxon>Metazoa</taxon>
        <taxon>Ecdysozoa</taxon>
        <taxon>Arthropoda</taxon>
        <taxon>Hexapoda</taxon>
        <taxon>Insecta</taxon>
        <taxon>Pterygota</taxon>
        <taxon>Neoptera</taxon>
        <taxon>Endopterygota</taxon>
        <taxon>Lepidoptera</taxon>
        <taxon>Glossata</taxon>
        <taxon>Ditrysia</taxon>
        <taxon>Tineoidea</taxon>
        <taxon>Psychidae</taxon>
        <taxon>Oiketicinae</taxon>
        <taxon>Eumeta</taxon>
    </lineage>
</organism>
<evidence type="ECO:0000313" key="2">
    <source>
        <dbReference type="EMBL" id="GBP18839.1"/>
    </source>
</evidence>
<dbReference type="Proteomes" id="UP000299102">
    <property type="component" value="Unassembled WGS sequence"/>
</dbReference>
<dbReference type="AlphaFoldDB" id="A0A4C1TXR4"/>
<keyword evidence="2" id="KW-0548">Nucleotidyltransferase</keyword>
<dbReference type="EMBL" id="BGZK01000101">
    <property type="protein sequence ID" value="GBP18839.1"/>
    <property type="molecule type" value="Genomic_DNA"/>
</dbReference>
<proteinExistence type="predicted"/>
<feature type="domain" description="Reverse transcriptase" evidence="1">
    <location>
        <begin position="1"/>
        <end position="180"/>
    </location>
</feature>
<protein>
    <submittedName>
        <fullName evidence="2">RNA-directed DNA polymerase from mobile element jockey</fullName>
    </submittedName>
</protein>
<keyword evidence="2" id="KW-0695">RNA-directed DNA polymerase</keyword>
<dbReference type="PROSITE" id="PS50878">
    <property type="entry name" value="RT_POL"/>
    <property type="match status" value="1"/>
</dbReference>
<evidence type="ECO:0000259" key="1">
    <source>
        <dbReference type="PROSITE" id="PS50878"/>
    </source>
</evidence>
<dbReference type="InterPro" id="IPR000477">
    <property type="entry name" value="RT_dom"/>
</dbReference>
<dbReference type="PANTHER" id="PTHR46113">
    <property type="entry name" value="SNAC DOMAIN-CONTAINING PROTEIN"/>
    <property type="match status" value="1"/>
</dbReference>
<accession>A0A4C1TXR4</accession>
<keyword evidence="3" id="KW-1185">Reference proteome</keyword>
<dbReference type="OrthoDB" id="6627393at2759"/>
<name>A0A4C1TXR4_EUMVA</name>
<dbReference type="Pfam" id="PF00078">
    <property type="entry name" value="RVT_1"/>
    <property type="match status" value="1"/>
</dbReference>
<sequence>MKYETFDKLISKAALRKLLSDFMSFKSTKLFSRLKIEENFLQRPVSSWDEDVAYLEAKRKVLSLRAVSERGVKFMEDFHGLNTAKEEQQQFLLRSLQEHRNLLDNTHSSLRPIRAGVPQGSTLSPLLYSAYVNDIPRPSTGVQLALFAIDTALYLRSNSIGNILPKLQRAIDELTQWLRL</sequence>
<dbReference type="PANTHER" id="PTHR46113:SF1">
    <property type="entry name" value="PEPTIDASE M17 LEUCYL AMINOPEPTIDASE N-TERMINAL DOMAIN-CONTAINING PROTEIN"/>
    <property type="match status" value="1"/>
</dbReference>